<evidence type="ECO:0000256" key="2">
    <source>
        <dbReference type="SAM" id="MobiDB-lite"/>
    </source>
</evidence>
<name>A0ABQ9KQJ5_HEVBR</name>
<organism evidence="5 6">
    <name type="scientific">Hevea brasiliensis</name>
    <name type="common">Para rubber tree</name>
    <name type="synonym">Siphonia brasiliensis</name>
    <dbReference type="NCBI Taxonomy" id="3981"/>
    <lineage>
        <taxon>Eukaryota</taxon>
        <taxon>Viridiplantae</taxon>
        <taxon>Streptophyta</taxon>
        <taxon>Embryophyta</taxon>
        <taxon>Tracheophyta</taxon>
        <taxon>Spermatophyta</taxon>
        <taxon>Magnoliopsida</taxon>
        <taxon>eudicotyledons</taxon>
        <taxon>Gunneridae</taxon>
        <taxon>Pentapetalae</taxon>
        <taxon>rosids</taxon>
        <taxon>fabids</taxon>
        <taxon>Malpighiales</taxon>
        <taxon>Euphorbiaceae</taxon>
        <taxon>Crotonoideae</taxon>
        <taxon>Micrandreae</taxon>
        <taxon>Hevea</taxon>
    </lineage>
</organism>
<reference evidence="5" key="1">
    <citation type="journal article" date="2023" name="Plant Biotechnol. J.">
        <title>Chromosome-level wild Hevea brasiliensis genome provides new tools for genomic-assisted breeding and valuable loci to elevate rubber yield.</title>
        <authorList>
            <person name="Cheng H."/>
            <person name="Song X."/>
            <person name="Hu Y."/>
            <person name="Wu T."/>
            <person name="Yang Q."/>
            <person name="An Z."/>
            <person name="Feng S."/>
            <person name="Deng Z."/>
            <person name="Wu W."/>
            <person name="Zeng X."/>
            <person name="Tu M."/>
            <person name="Wang X."/>
            <person name="Huang H."/>
        </authorList>
    </citation>
    <scope>NUCLEOTIDE SEQUENCE</scope>
    <source>
        <strain evidence="5">MT/VB/25A 57/8</strain>
    </source>
</reference>
<dbReference type="SMART" id="SM00184">
    <property type="entry name" value="RING"/>
    <property type="match status" value="1"/>
</dbReference>
<dbReference type="Pfam" id="PF13639">
    <property type="entry name" value="zf-RING_2"/>
    <property type="match status" value="1"/>
</dbReference>
<dbReference type="InterPro" id="IPR013083">
    <property type="entry name" value="Znf_RING/FYVE/PHD"/>
</dbReference>
<keyword evidence="1" id="KW-0862">Zinc</keyword>
<keyword evidence="1" id="KW-0479">Metal-binding</keyword>
<dbReference type="Proteomes" id="UP001174677">
    <property type="component" value="Chromosome 16"/>
</dbReference>
<evidence type="ECO:0000256" key="3">
    <source>
        <dbReference type="SAM" id="SignalP"/>
    </source>
</evidence>
<sequence length="138" mass="15737">MDPLLIVLPSVITFFFFMTCCRPPQILITENSGHNNQGGGRTTTRPRQRGQEQHEREVLGEPPGQFVMFKSNIMNCSECAICLEEFEDGEPCWVLTKCKHVYHAFCINQWLAKDRHCPLCRGSVRNIPVNDNLNQVSA</sequence>
<dbReference type="InterPro" id="IPR001841">
    <property type="entry name" value="Znf_RING"/>
</dbReference>
<dbReference type="SUPFAM" id="SSF57850">
    <property type="entry name" value="RING/U-box"/>
    <property type="match status" value="1"/>
</dbReference>
<dbReference type="PROSITE" id="PS50089">
    <property type="entry name" value="ZF_RING_2"/>
    <property type="match status" value="1"/>
</dbReference>
<evidence type="ECO:0000313" key="6">
    <source>
        <dbReference type="Proteomes" id="UP001174677"/>
    </source>
</evidence>
<dbReference type="Gene3D" id="3.30.40.10">
    <property type="entry name" value="Zinc/RING finger domain, C3HC4 (zinc finger)"/>
    <property type="match status" value="1"/>
</dbReference>
<keyword evidence="3" id="KW-0732">Signal</keyword>
<accession>A0ABQ9KQJ5</accession>
<dbReference type="EMBL" id="JARPOI010000016">
    <property type="protein sequence ID" value="KAJ9146650.1"/>
    <property type="molecule type" value="Genomic_DNA"/>
</dbReference>
<feature type="signal peptide" evidence="3">
    <location>
        <begin position="1"/>
        <end position="21"/>
    </location>
</feature>
<feature type="domain" description="RING-type" evidence="4">
    <location>
        <begin position="79"/>
        <end position="121"/>
    </location>
</feature>
<keyword evidence="6" id="KW-1185">Reference proteome</keyword>
<proteinExistence type="predicted"/>
<evidence type="ECO:0000256" key="1">
    <source>
        <dbReference type="PROSITE-ProRule" id="PRU00175"/>
    </source>
</evidence>
<keyword evidence="1" id="KW-0863">Zinc-finger</keyword>
<feature type="region of interest" description="Disordered" evidence="2">
    <location>
        <begin position="31"/>
        <end position="57"/>
    </location>
</feature>
<dbReference type="PANTHER" id="PTHR45676:SF62">
    <property type="entry name" value="RING-TYPE E3 UBIQUITIN TRANSFERASE"/>
    <property type="match status" value="1"/>
</dbReference>
<feature type="chain" id="PRO_5045986173" description="RING-type domain-containing protein" evidence="3">
    <location>
        <begin position="22"/>
        <end position="138"/>
    </location>
</feature>
<comment type="caution">
    <text evidence="5">The sequence shown here is derived from an EMBL/GenBank/DDBJ whole genome shotgun (WGS) entry which is preliminary data.</text>
</comment>
<evidence type="ECO:0000259" key="4">
    <source>
        <dbReference type="PROSITE" id="PS50089"/>
    </source>
</evidence>
<dbReference type="PANTHER" id="PTHR45676">
    <property type="entry name" value="RING-H2 FINGER PROTEIN ATL51-RELATED"/>
    <property type="match status" value="1"/>
</dbReference>
<evidence type="ECO:0000313" key="5">
    <source>
        <dbReference type="EMBL" id="KAJ9146650.1"/>
    </source>
</evidence>
<gene>
    <name evidence="5" type="ORF">P3X46_028887</name>
</gene>
<protein>
    <recommendedName>
        <fullName evidence="4">RING-type domain-containing protein</fullName>
    </recommendedName>
</protein>